<dbReference type="HOGENOM" id="CLU_002352_3_2_11"/>
<dbReference type="InterPro" id="IPR001680">
    <property type="entry name" value="WD40_rpt"/>
</dbReference>
<sequence>MGRPEKPIDPQDGPVARFAYQLRKLRDEAGAPGYRNMARRAGYSAATLSQAAGGERLPTLPVALAYVQACNGDADEWRHRWKQADAETTALPRPPEDDDEPPYRGLQRFEPADADLFFGREETTAQLKAMVRRHRLSVVVGASGCGKSSLLRAGLIPRLRRPDQDAEEKPAAVRVLTPGAQPMDRADLLEPAAGPGDTWVLVDQFEEVFTLCTSPDDRAAFLERLLAAREPGSRLRVVLALRADFFVRCTENHALAAAINDATLLVGPMTTAQLRAAIVRPAGARGLNVERDLTARLLSHALMETWRRRRGHILTLQAYEAAGGLRGAIARTAEDAYHHLTPAQATAARRILLRLITPGEDTTPDTRRPVDRAEFTTTDTITDPDPDPDPDPDAALQRLAAARLVTLDNETVDLAHEALITAWPRLHGWIEGNRERLRRHRRLTDAARNWRDRGRDTGALLRGTELTEAEGAFKTPDQQDELTDLERHFLHQSTRAEQHRSRRAHSLTAALATLLVLALLAAASAYQQRNDAEHQRLRAITAREQAQSRQLATQSETLLQSNPDLASLLAVQAYRTSPTAEAKISLYKAADLPLQHRLTAADSKPEHEAGSVAVAFSSDGRTVATGSVGGTVRLWDPATDGSAAPSPVTRAKLFHWPSVRTGPPREGLTVTPSTITLKAALADIRSQVHIRGGGIGLAGIPIVRSG</sequence>
<dbReference type="Pfam" id="PF20703">
    <property type="entry name" value="nSTAND1"/>
    <property type="match status" value="1"/>
</dbReference>
<reference evidence="4" key="1">
    <citation type="submission" date="2014-05" db="EMBL/GenBank/DDBJ databases">
        <authorList>
            <person name="Horn Fabian"/>
        </authorList>
    </citation>
    <scope>NUCLEOTIDE SEQUENCE</scope>
</reference>
<dbReference type="SUPFAM" id="SSF50969">
    <property type="entry name" value="YVTN repeat-like/Quinoprotein amine dehydrogenase"/>
    <property type="match status" value="1"/>
</dbReference>
<dbReference type="EMBL" id="JAGGLR010000070">
    <property type="protein sequence ID" value="MBP2068845.1"/>
    <property type="molecule type" value="Genomic_DNA"/>
</dbReference>
<dbReference type="Pfam" id="PF00400">
    <property type="entry name" value="WD40"/>
    <property type="match status" value="1"/>
</dbReference>
<protein>
    <submittedName>
        <fullName evidence="5">Transcriptional regulator with XRE-family HTH domain</fullName>
    </submittedName>
    <submittedName>
        <fullName evidence="4">Transcriptional regulator, XRE family</fullName>
    </submittedName>
</protein>
<dbReference type="PROSITE" id="PS50294">
    <property type="entry name" value="WD_REPEATS_REGION"/>
    <property type="match status" value="1"/>
</dbReference>
<evidence type="ECO:0000313" key="4">
    <source>
        <dbReference type="EMBL" id="CDR08612.1"/>
    </source>
</evidence>
<evidence type="ECO:0000256" key="1">
    <source>
        <dbReference type="PROSITE-ProRule" id="PRU00221"/>
    </source>
</evidence>
<feature type="region of interest" description="Disordered" evidence="2">
    <location>
        <begin position="86"/>
        <end position="106"/>
    </location>
</feature>
<keyword evidence="1" id="KW-0853">WD repeat</keyword>
<feature type="compositionally biased region" description="Basic and acidic residues" evidence="2">
    <location>
        <begin position="364"/>
        <end position="374"/>
    </location>
</feature>
<dbReference type="RefSeq" id="WP_052701466.1">
    <property type="nucleotide sequence ID" value="NZ_BAABDR010000022.1"/>
</dbReference>
<dbReference type="GO" id="GO:0003677">
    <property type="term" value="F:DNA binding"/>
    <property type="evidence" value="ECO:0007669"/>
    <property type="project" value="InterPro"/>
</dbReference>
<evidence type="ECO:0000313" key="5">
    <source>
        <dbReference type="EMBL" id="MBP2068845.1"/>
    </source>
</evidence>
<gene>
    <name evidence="5" type="ORF">J2Z30_009927</name>
    <name evidence="4" type="ORF">SIRAN5265</name>
</gene>
<feature type="region of interest" description="Disordered" evidence="2">
    <location>
        <begin position="359"/>
        <end position="393"/>
    </location>
</feature>
<dbReference type="InterPro" id="IPR011044">
    <property type="entry name" value="Quino_amine_DH_bsu"/>
</dbReference>
<dbReference type="EMBL" id="LK022848">
    <property type="protein sequence ID" value="CDR08612.1"/>
    <property type="molecule type" value="Genomic_DNA"/>
</dbReference>
<dbReference type="GeneID" id="32471569"/>
<evidence type="ECO:0000313" key="6">
    <source>
        <dbReference type="Proteomes" id="UP000756710"/>
    </source>
</evidence>
<accession>A0A060ZQZ5</accession>
<keyword evidence="6" id="KW-1185">Reference proteome</keyword>
<dbReference type="PROSITE" id="PS50082">
    <property type="entry name" value="WD_REPEATS_2"/>
    <property type="match status" value="1"/>
</dbReference>
<evidence type="ECO:0000256" key="2">
    <source>
        <dbReference type="SAM" id="MobiDB-lite"/>
    </source>
</evidence>
<dbReference type="SMART" id="SM00530">
    <property type="entry name" value="HTH_XRE"/>
    <property type="match status" value="1"/>
</dbReference>
<dbReference type="InterPro" id="IPR015943">
    <property type="entry name" value="WD40/YVTN_repeat-like_dom_sf"/>
</dbReference>
<dbReference type="InterPro" id="IPR027417">
    <property type="entry name" value="P-loop_NTPase"/>
</dbReference>
<dbReference type="SUPFAM" id="SSF47413">
    <property type="entry name" value="lambda repressor-like DNA-binding domains"/>
    <property type="match status" value="1"/>
</dbReference>
<reference evidence="5 6" key="2">
    <citation type="submission" date="2021-03" db="EMBL/GenBank/DDBJ databases">
        <title>Genomic Encyclopedia of Type Strains, Phase IV (KMG-IV): sequencing the most valuable type-strain genomes for metagenomic binning, comparative biology and taxonomic classification.</title>
        <authorList>
            <person name="Goeker M."/>
        </authorList>
    </citation>
    <scope>NUCLEOTIDE SEQUENCE [LARGE SCALE GENOMIC DNA]</scope>
    <source>
        <strain evidence="5 6">DSM 41954</strain>
    </source>
</reference>
<feature type="domain" description="HTH cro/C1-type" evidence="3">
    <location>
        <begin position="21"/>
        <end position="77"/>
    </location>
</feature>
<dbReference type="AlphaFoldDB" id="A0A060ZQZ5"/>
<dbReference type="SMART" id="SM00320">
    <property type="entry name" value="WD40"/>
    <property type="match status" value="1"/>
</dbReference>
<feature type="compositionally biased region" description="Acidic residues" evidence="2">
    <location>
        <begin position="382"/>
        <end position="392"/>
    </location>
</feature>
<feature type="repeat" description="WD" evidence="1">
    <location>
        <begin position="604"/>
        <end position="636"/>
    </location>
</feature>
<dbReference type="InterPro" id="IPR049052">
    <property type="entry name" value="nSTAND1"/>
</dbReference>
<proteinExistence type="predicted"/>
<dbReference type="InterPro" id="IPR010982">
    <property type="entry name" value="Lambda_DNA-bd_dom_sf"/>
</dbReference>
<dbReference type="Proteomes" id="UP000756710">
    <property type="component" value="Unassembled WGS sequence"/>
</dbReference>
<evidence type="ECO:0000259" key="3">
    <source>
        <dbReference type="SMART" id="SM00530"/>
    </source>
</evidence>
<dbReference type="SUPFAM" id="SSF52540">
    <property type="entry name" value="P-loop containing nucleoside triphosphate hydrolases"/>
    <property type="match status" value="1"/>
</dbReference>
<dbReference type="CDD" id="cd00093">
    <property type="entry name" value="HTH_XRE"/>
    <property type="match status" value="1"/>
</dbReference>
<dbReference type="InterPro" id="IPR001387">
    <property type="entry name" value="Cro/C1-type_HTH"/>
</dbReference>
<name>A0A060ZQZ5_9ACTN</name>
<organism evidence="4">
    <name type="scientific">Streptomyces iranensis</name>
    <dbReference type="NCBI Taxonomy" id="576784"/>
    <lineage>
        <taxon>Bacteria</taxon>
        <taxon>Bacillati</taxon>
        <taxon>Actinomycetota</taxon>
        <taxon>Actinomycetes</taxon>
        <taxon>Kitasatosporales</taxon>
        <taxon>Streptomycetaceae</taxon>
        <taxon>Streptomyces</taxon>
        <taxon>Streptomyces violaceusniger group</taxon>
    </lineage>
</organism>
<dbReference type="Gene3D" id="2.130.10.10">
    <property type="entry name" value="YVTN repeat-like/Quinoprotein amine dehydrogenase"/>
    <property type="match status" value="1"/>
</dbReference>